<comment type="caution">
    <text evidence="1">The sequence shown here is derived from an EMBL/GenBank/DDBJ whole genome shotgun (WGS) entry which is preliminary data.</text>
</comment>
<reference evidence="1 2" key="1">
    <citation type="journal article" date="2021" name="Elife">
        <title>Chloroplast acquisition without the gene transfer in kleptoplastic sea slugs, Plakobranchus ocellatus.</title>
        <authorList>
            <person name="Maeda T."/>
            <person name="Takahashi S."/>
            <person name="Yoshida T."/>
            <person name="Shimamura S."/>
            <person name="Takaki Y."/>
            <person name="Nagai Y."/>
            <person name="Toyoda A."/>
            <person name="Suzuki Y."/>
            <person name="Arimoto A."/>
            <person name="Ishii H."/>
            <person name="Satoh N."/>
            <person name="Nishiyama T."/>
            <person name="Hasebe M."/>
            <person name="Maruyama T."/>
            <person name="Minagawa J."/>
            <person name="Obokata J."/>
            <person name="Shigenobu S."/>
        </authorList>
    </citation>
    <scope>NUCLEOTIDE SEQUENCE [LARGE SCALE GENOMIC DNA]</scope>
</reference>
<dbReference type="Proteomes" id="UP000735302">
    <property type="component" value="Unassembled WGS sequence"/>
</dbReference>
<proteinExistence type="predicted"/>
<evidence type="ECO:0000313" key="2">
    <source>
        <dbReference type="Proteomes" id="UP000735302"/>
    </source>
</evidence>
<organism evidence="1 2">
    <name type="scientific">Plakobranchus ocellatus</name>
    <dbReference type="NCBI Taxonomy" id="259542"/>
    <lineage>
        <taxon>Eukaryota</taxon>
        <taxon>Metazoa</taxon>
        <taxon>Spiralia</taxon>
        <taxon>Lophotrochozoa</taxon>
        <taxon>Mollusca</taxon>
        <taxon>Gastropoda</taxon>
        <taxon>Heterobranchia</taxon>
        <taxon>Euthyneura</taxon>
        <taxon>Panpulmonata</taxon>
        <taxon>Sacoglossa</taxon>
        <taxon>Placobranchoidea</taxon>
        <taxon>Plakobranchidae</taxon>
        <taxon>Plakobranchus</taxon>
    </lineage>
</organism>
<sequence>MDNGRIVAAKVVKVETSVLVRGYWVLLWGSPLYREGNVVSVEMPSVSGEYPVSAQGRPRAVLIAWPGSVPAVGKRAKAILLLVIEC</sequence>
<name>A0AAV4CR15_9GAST</name>
<keyword evidence="2" id="KW-1185">Reference proteome</keyword>
<protein>
    <submittedName>
        <fullName evidence="1">Uncharacterized protein</fullName>
    </submittedName>
</protein>
<dbReference type="EMBL" id="BLXT01006896">
    <property type="protein sequence ID" value="GFO34365.1"/>
    <property type="molecule type" value="Genomic_DNA"/>
</dbReference>
<evidence type="ECO:0000313" key="1">
    <source>
        <dbReference type="EMBL" id="GFO34365.1"/>
    </source>
</evidence>
<gene>
    <name evidence="1" type="ORF">PoB_006087000</name>
</gene>
<accession>A0AAV4CR15</accession>
<dbReference type="AlphaFoldDB" id="A0AAV4CR15"/>